<accession>A0A4Y8MWE1</accession>
<reference evidence="1 2" key="1">
    <citation type="submission" date="2019-03" db="EMBL/GenBank/DDBJ databases">
        <title>Complete Genome Sequence of Paraburkholderia dipogonis ICMP 19430T, a Nitrogen-fixing Symbiont of the South African Invasive Legume Dipogon lignosus in New Zealand.</title>
        <authorList>
            <person name="De Meyer S.E."/>
        </authorList>
    </citation>
    <scope>NUCLEOTIDE SEQUENCE [LARGE SCALE GENOMIC DNA]</scope>
    <source>
        <strain evidence="1 2">ICMP 19430</strain>
    </source>
</reference>
<evidence type="ECO:0000313" key="1">
    <source>
        <dbReference type="EMBL" id="TFE41870.1"/>
    </source>
</evidence>
<dbReference type="AlphaFoldDB" id="A0A4Y8MWE1"/>
<dbReference type="EMBL" id="SNVI01000002">
    <property type="protein sequence ID" value="TFE41870.1"/>
    <property type="molecule type" value="Genomic_DNA"/>
</dbReference>
<dbReference type="Proteomes" id="UP000297385">
    <property type="component" value="Unassembled WGS sequence"/>
</dbReference>
<protein>
    <submittedName>
        <fullName evidence="1">Uncharacterized protein</fullName>
    </submittedName>
</protein>
<gene>
    <name evidence="1" type="ORF">E2553_35100</name>
</gene>
<organism evidence="1 2">
    <name type="scientific">Paraburkholderia dipogonis</name>
    <dbReference type="NCBI Taxonomy" id="1211383"/>
    <lineage>
        <taxon>Bacteria</taxon>
        <taxon>Pseudomonadati</taxon>
        <taxon>Pseudomonadota</taxon>
        <taxon>Betaproteobacteria</taxon>
        <taxon>Burkholderiales</taxon>
        <taxon>Burkholderiaceae</taxon>
        <taxon>Paraburkholderia</taxon>
    </lineage>
</organism>
<dbReference type="RefSeq" id="WP_134465151.1">
    <property type="nucleotide sequence ID" value="NZ_JBHMFL010000064.1"/>
</dbReference>
<proteinExistence type="predicted"/>
<evidence type="ECO:0000313" key="2">
    <source>
        <dbReference type="Proteomes" id="UP000297385"/>
    </source>
</evidence>
<comment type="caution">
    <text evidence="1">The sequence shown here is derived from an EMBL/GenBank/DDBJ whole genome shotgun (WGS) entry which is preliminary data.</text>
</comment>
<sequence>MQDIEFHTLDGDALLLTVNAEFVESVRQHTLGEGTPTSYVATVSDVLGQMVETDERCLVLVLPGLASEAIDLSVAHINEQVRVTPKGSPVACALFANNQVAVNAHALNEAQPMISGRLTVLWVFKDRITMRHYPYDDDTERRLWLVSSVADGHRHETDYRAEANIDVDADAGVIEVLSCFTFIETAG</sequence>
<name>A0A4Y8MWE1_9BURK</name>
<dbReference type="GeneID" id="97308542"/>